<dbReference type="InterPro" id="IPR029010">
    <property type="entry name" value="ThuA-like"/>
</dbReference>
<evidence type="ECO:0000313" key="9">
    <source>
        <dbReference type="Proteomes" id="UP001374893"/>
    </source>
</evidence>
<evidence type="ECO:0000313" key="8">
    <source>
        <dbReference type="EMBL" id="BCX48224.1"/>
    </source>
</evidence>
<organism evidence="8 9">
    <name type="scientific">Haloferula helveola</name>
    <dbReference type="NCBI Taxonomy" id="490095"/>
    <lineage>
        <taxon>Bacteria</taxon>
        <taxon>Pseudomonadati</taxon>
        <taxon>Verrucomicrobiota</taxon>
        <taxon>Verrucomicrobiia</taxon>
        <taxon>Verrucomicrobiales</taxon>
        <taxon>Verrucomicrobiaceae</taxon>
        <taxon>Haloferula</taxon>
    </lineage>
</organism>
<dbReference type="SUPFAM" id="SSF52317">
    <property type="entry name" value="Class I glutamine amidotransferase-like"/>
    <property type="match status" value="1"/>
</dbReference>
<evidence type="ECO:0000256" key="3">
    <source>
        <dbReference type="SAM" id="MobiDB-lite"/>
    </source>
</evidence>
<keyword evidence="1" id="KW-0479">Metal-binding</keyword>
<keyword evidence="9" id="KW-1185">Reference proteome</keyword>
<dbReference type="InterPro" id="IPR029062">
    <property type="entry name" value="Class_I_gatase-like"/>
</dbReference>
<keyword evidence="4" id="KW-0732">Signal</keyword>
<dbReference type="Gene3D" id="2.60.40.420">
    <property type="entry name" value="Cupredoxins - blue copper proteins"/>
    <property type="match status" value="1"/>
</dbReference>
<feature type="region of interest" description="Disordered" evidence="3">
    <location>
        <begin position="321"/>
        <end position="342"/>
    </location>
</feature>
<gene>
    <name evidence="8" type="ORF">HAHE_21320</name>
</gene>
<feature type="domain" description="DUF7133" evidence="7">
    <location>
        <begin position="680"/>
        <end position="1028"/>
    </location>
</feature>
<sequence length="1368" mass="151304">MKHLILSILAAAFVPLNAAPVVYQGTEGPGAGKHIVFLASDHEYRSEESCPALARILAKHHGFKCTVVFGVDSKGHIEAGSSNLEGIEALGDADLMVIFTRFLNPSPEQMAHFEAYLNRGGPIVGMRTASHAFKIPANAKYAKYDFRSKVKRYENGFGHQILGNTWVGHYGQNHKQGTRTLLVPEQTNHPILRGVADGAFCHAGAYNGEPRDGFTVLTKSQPLVSMDPKAEPDTKKPPVASSWTRYYSTADGKQHRVFHTTQGASEDILDPNYRRLVINGIFWAAGLEDAIRKDLPIDLVGPYQPTTFKMKGHVKGVKPKQLEGWDSPIMPKPAVPKEDAKNKKLDRAAPDKDPELAQYAITLKGSPRPGKAQPIATTLPIDPAKGTRIALIGNLLLDAERRNGHLETLLHQAFPDRELRIRNLSWPADEVDLQPRPDNFGDLDQHLLYFKTDLIIAAFGSNESFAGAEGVDEFGKRLDTFLSRLKSQAYNGESAPRIVLLSPAANEDVTEVQAATRNAANLKLYADALRAAADRHKVGYVDVLTATSSAFGDPASRMTIDGNALNAGGHEIFAKTTFEGLTGKKAPAVDEDLRASVVDKASQFFRRYRPLNTFYYTGGRSGTYGYLDFLPAMRNYDLMTANRDRAIWKTAAGTPTKPDDSKVPALDDVLLARGANEWLSPAEERQEFMTDLGFEVNCFASEEDFPELACPIAMRWDAKGRLWVSCSVVYPHLYPGQEPRDKIVILEDTDADGKADRCSTFADDLHIPLSFVLDGNGGVYVSEQPHLTHLRDTDGDGKADEREIVATGFGCEDSHHSLHDFIWTPSGRLLFRESIFHNTQVETPYGPVRAKNSAWFEFEPATRRITTFGSYRNTNPWGVAFDDWGHHVASHPVFADSFHATNPPYPAQHIPAQGMQAYSGVCGHDFVDYLFWPESMRGGFIKVRYKPTNRVEIHRWIEKEDHFAEEYVSDLIFSKNLSFIPVDFQFGPRGAAYVCDWYNPVKGHAQYSLRDPRRDRKSGRIWRIVPKDVELAEPREIDGASVAELLDLLKIPYKNVRQWSRRELRSRDHEEVLAALKGWLAGLETGNIHARLEGLWVAEGIGAPDKALLESLLTSDNHLAAAAAMKTLRAWHEDVGSEETRRLLAAGALHPSQHVRRETVLTASHVGGRDALTAVLPVLDQPAGTHLSYAIRTAFASAALVNDWKGTEMEATVTAKLKRLGKGGSGSAVELTAEEKAFDAQPGVQSVVIGCVPERLLFTLKSFSVRAGKPVKLTLRNPDATQHNLVIADLGTPVQEIGEAGNEMAKRPDGAAKHFIPDDPRILHATKLLEPESSETLRFTAPKKPGRYPFVCTFPGHWILMQGEMIVE</sequence>
<evidence type="ECO:0008006" key="10">
    <source>
        <dbReference type="Google" id="ProtNLM"/>
    </source>
</evidence>
<dbReference type="SUPFAM" id="SSF52266">
    <property type="entry name" value="SGNH hydrolase"/>
    <property type="match status" value="1"/>
</dbReference>
<dbReference type="InterPro" id="IPR013428">
    <property type="entry name" value="Membrane-bound_put_N"/>
</dbReference>
<protein>
    <recommendedName>
        <fullName evidence="10">Membrane-bound dehydrogenase domain-containing protein</fullName>
    </recommendedName>
</protein>
<dbReference type="PANTHER" id="PTHR33546">
    <property type="entry name" value="LARGE, MULTIFUNCTIONAL SECRETED PROTEIN-RELATED"/>
    <property type="match status" value="1"/>
</dbReference>
<dbReference type="InterPro" id="IPR011989">
    <property type="entry name" value="ARM-like"/>
</dbReference>
<reference evidence="8 9" key="1">
    <citation type="submission" date="2021-06" db="EMBL/GenBank/DDBJ databases">
        <title>Complete genome of Haloferula helveola possessing various polysaccharide degrading enzymes.</title>
        <authorList>
            <person name="Takami H."/>
            <person name="Huang C."/>
            <person name="Hamasaki K."/>
        </authorList>
    </citation>
    <scope>NUCLEOTIDE SEQUENCE [LARGE SCALE GENOMIC DNA]</scope>
    <source>
        <strain evidence="8 9">CN-1</strain>
    </source>
</reference>
<dbReference type="SUPFAM" id="SSF63829">
    <property type="entry name" value="Calcium-dependent phosphotriesterase"/>
    <property type="match status" value="1"/>
</dbReference>
<dbReference type="InterPro" id="IPR013830">
    <property type="entry name" value="SGNH_hydro"/>
</dbReference>
<evidence type="ECO:0000259" key="7">
    <source>
        <dbReference type="Pfam" id="PF23500"/>
    </source>
</evidence>
<dbReference type="Gene3D" id="3.40.50.1110">
    <property type="entry name" value="SGNH hydrolase"/>
    <property type="match status" value="1"/>
</dbReference>
<dbReference type="EMBL" id="AP024702">
    <property type="protein sequence ID" value="BCX48224.1"/>
    <property type="molecule type" value="Genomic_DNA"/>
</dbReference>
<evidence type="ECO:0000259" key="5">
    <source>
        <dbReference type="Pfam" id="PF06283"/>
    </source>
</evidence>
<dbReference type="Pfam" id="PF13472">
    <property type="entry name" value="Lipase_GDSL_2"/>
    <property type="match status" value="1"/>
</dbReference>
<dbReference type="Proteomes" id="UP001374893">
    <property type="component" value="Chromosome"/>
</dbReference>
<accession>A0ABM7RG73</accession>
<dbReference type="PROSITE" id="PS00196">
    <property type="entry name" value="COPPER_BLUE"/>
    <property type="match status" value="1"/>
</dbReference>
<evidence type="ECO:0000259" key="6">
    <source>
        <dbReference type="Pfam" id="PF13472"/>
    </source>
</evidence>
<feature type="chain" id="PRO_5046654989" description="Membrane-bound dehydrogenase domain-containing protein" evidence="4">
    <location>
        <begin position="19"/>
        <end position="1368"/>
    </location>
</feature>
<dbReference type="CDD" id="cd04233">
    <property type="entry name" value="Auracyanin"/>
    <property type="match status" value="1"/>
</dbReference>
<dbReference type="PANTHER" id="PTHR33546:SF1">
    <property type="entry name" value="LARGE, MULTIFUNCTIONAL SECRETED PROTEIN"/>
    <property type="match status" value="1"/>
</dbReference>
<evidence type="ECO:0000256" key="4">
    <source>
        <dbReference type="SAM" id="SignalP"/>
    </source>
</evidence>
<dbReference type="InterPro" id="IPR055557">
    <property type="entry name" value="DUF7133"/>
</dbReference>
<feature type="domain" description="ThuA-like" evidence="5">
    <location>
        <begin position="47"/>
        <end position="284"/>
    </location>
</feature>
<dbReference type="InterPro" id="IPR036514">
    <property type="entry name" value="SGNH_hydro_sf"/>
</dbReference>
<evidence type="ECO:0000256" key="2">
    <source>
        <dbReference type="ARBA" id="ARBA00023008"/>
    </source>
</evidence>
<proteinExistence type="predicted"/>
<dbReference type="InterPro" id="IPR008972">
    <property type="entry name" value="Cupredoxin"/>
</dbReference>
<dbReference type="NCBIfam" id="TIGR02604">
    <property type="entry name" value="Piru_Ver_Nterm"/>
    <property type="match status" value="1"/>
</dbReference>
<keyword evidence="2" id="KW-0186">Copper</keyword>
<dbReference type="RefSeq" id="WP_338684294.1">
    <property type="nucleotide sequence ID" value="NZ_AP024702.1"/>
</dbReference>
<feature type="signal peptide" evidence="4">
    <location>
        <begin position="1"/>
        <end position="18"/>
    </location>
</feature>
<evidence type="ECO:0000256" key="1">
    <source>
        <dbReference type="ARBA" id="ARBA00022723"/>
    </source>
</evidence>
<dbReference type="Pfam" id="PF23500">
    <property type="entry name" value="DUF7133"/>
    <property type="match status" value="1"/>
</dbReference>
<name>A0ABM7RG73_9BACT</name>
<dbReference type="SUPFAM" id="SSF49503">
    <property type="entry name" value="Cupredoxins"/>
    <property type="match status" value="1"/>
</dbReference>
<dbReference type="Gene3D" id="1.25.10.10">
    <property type="entry name" value="Leucine-rich Repeat Variant"/>
    <property type="match status" value="1"/>
</dbReference>
<dbReference type="Gene3D" id="3.40.50.880">
    <property type="match status" value="1"/>
</dbReference>
<dbReference type="Pfam" id="PF06283">
    <property type="entry name" value="ThuA"/>
    <property type="match status" value="1"/>
</dbReference>
<dbReference type="InterPro" id="IPR028871">
    <property type="entry name" value="BlueCu_1_BS"/>
</dbReference>
<feature type="domain" description="SGNH hydrolase-type esterase" evidence="6">
    <location>
        <begin position="403"/>
        <end position="572"/>
    </location>
</feature>